<dbReference type="SUPFAM" id="SSF55785">
    <property type="entry name" value="PYP-like sensor domain (PAS domain)"/>
    <property type="match status" value="1"/>
</dbReference>
<gene>
    <name evidence="11" type="ORF">SAMN04487779_1002142</name>
</gene>
<comment type="catalytic activity">
    <reaction evidence="1">
        <text>ATP + protein L-histidine = ADP + protein N-phospho-L-histidine.</text>
        <dbReference type="EC" id="2.7.13.3"/>
    </reaction>
</comment>
<keyword evidence="9" id="KW-0472">Membrane</keyword>
<accession>A0A1G6NTD9</accession>
<name>A0A1G6NTD9_9PROT</name>
<protein>
    <recommendedName>
        <fullName evidence="2">histidine kinase</fullName>
        <ecNumber evidence="2">2.7.13.3</ecNumber>
    </recommendedName>
</protein>
<dbReference type="Gene3D" id="3.30.450.20">
    <property type="entry name" value="PAS domain"/>
    <property type="match status" value="3"/>
</dbReference>
<feature type="region of interest" description="Disordered" evidence="8">
    <location>
        <begin position="1"/>
        <end position="20"/>
    </location>
</feature>
<keyword evidence="9" id="KW-1133">Transmembrane helix</keyword>
<proteinExistence type="predicted"/>
<evidence type="ECO:0000259" key="10">
    <source>
        <dbReference type="PROSITE" id="PS50112"/>
    </source>
</evidence>
<evidence type="ECO:0000256" key="5">
    <source>
        <dbReference type="ARBA" id="ARBA00022741"/>
    </source>
</evidence>
<keyword evidence="6" id="KW-0418">Kinase</keyword>
<dbReference type="AlphaFoldDB" id="A0A1G6NTD9"/>
<dbReference type="RefSeq" id="WP_090661859.1">
    <property type="nucleotide sequence ID" value="NZ_FMZX01000002.1"/>
</dbReference>
<dbReference type="PROSITE" id="PS50112">
    <property type="entry name" value="PAS"/>
    <property type="match status" value="1"/>
</dbReference>
<evidence type="ECO:0000313" key="12">
    <source>
        <dbReference type="Proteomes" id="UP000198925"/>
    </source>
</evidence>
<feature type="domain" description="PAS" evidence="10">
    <location>
        <begin position="360"/>
        <end position="402"/>
    </location>
</feature>
<dbReference type="GO" id="GO:0004673">
    <property type="term" value="F:protein histidine kinase activity"/>
    <property type="evidence" value="ECO:0007669"/>
    <property type="project" value="UniProtKB-EC"/>
</dbReference>
<feature type="transmembrane region" description="Helical" evidence="9">
    <location>
        <begin position="307"/>
        <end position="332"/>
    </location>
</feature>
<keyword evidence="4" id="KW-0808">Transferase</keyword>
<organism evidence="11 12">
    <name type="scientific">Belnapia rosea</name>
    <dbReference type="NCBI Taxonomy" id="938405"/>
    <lineage>
        <taxon>Bacteria</taxon>
        <taxon>Pseudomonadati</taxon>
        <taxon>Pseudomonadota</taxon>
        <taxon>Alphaproteobacteria</taxon>
        <taxon>Acetobacterales</taxon>
        <taxon>Roseomonadaceae</taxon>
        <taxon>Belnapia</taxon>
    </lineage>
</organism>
<dbReference type="InterPro" id="IPR000014">
    <property type="entry name" value="PAS"/>
</dbReference>
<dbReference type="InterPro" id="IPR035965">
    <property type="entry name" value="PAS-like_dom_sf"/>
</dbReference>
<dbReference type="SMART" id="SM00091">
    <property type="entry name" value="PAS"/>
    <property type="match status" value="1"/>
</dbReference>
<dbReference type="CDD" id="cd12915">
    <property type="entry name" value="PDC2_DGC_like"/>
    <property type="match status" value="1"/>
</dbReference>
<evidence type="ECO:0000256" key="8">
    <source>
        <dbReference type="SAM" id="MobiDB-lite"/>
    </source>
</evidence>
<keyword evidence="7" id="KW-0067">ATP-binding</keyword>
<dbReference type="GO" id="GO:0005524">
    <property type="term" value="F:ATP binding"/>
    <property type="evidence" value="ECO:0007669"/>
    <property type="project" value="UniProtKB-KW"/>
</dbReference>
<evidence type="ECO:0000313" key="11">
    <source>
        <dbReference type="EMBL" id="SDC71203.1"/>
    </source>
</evidence>
<dbReference type="NCBIfam" id="TIGR00229">
    <property type="entry name" value="sensory_box"/>
    <property type="match status" value="1"/>
</dbReference>
<keyword evidence="3" id="KW-0597">Phosphoprotein</keyword>
<evidence type="ECO:0000256" key="9">
    <source>
        <dbReference type="SAM" id="Phobius"/>
    </source>
</evidence>
<dbReference type="PANTHER" id="PTHR41523">
    <property type="entry name" value="TWO-COMPONENT SYSTEM SENSOR PROTEIN"/>
    <property type="match status" value="1"/>
</dbReference>
<dbReference type="InterPro" id="IPR036890">
    <property type="entry name" value="HATPase_C_sf"/>
</dbReference>
<dbReference type="InterPro" id="IPR011102">
    <property type="entry name" value="Sig_transdc_His_kinase_HWE"/>
</dbReference>
<dbReference type="SUPFAM" id="SSF55874">
    <property type="entry name" value="ATPase domain of HSP90 chaperone/DNA topoisomerase II/histidine kinase"/>
    <property type="match status" value="1"/>
</dbReference>
<dbReference type="SMART" id="SM00911">
    <property type="entry name" value="HWE_HK"/>
    <property type="match status" value="1"/>
</dbReference>
<dbReference type="PANTHER" id="PTHR41523:SF8">
    <property type="entry name" value="ETHYLENE RESPONSE SENSOR PROTEIN"/>
    <property type="match status" value="1"/>
</dbReference>
<evidence type="ECO:0000256" key="1">
    <source>
        <dbReference type="ARBA" id="ARBA00000085"/>
    </source>
</evidence>
<evidence type="ECO:0000256" key="6">
    <source>
        <dbReference type="ARBA" id="ARBA00022777"/>
    </source>
</evidence>
<evidence type="ECO:0000256" key="3">
    <source>
        <dbReference type="ARBA" id="ARBA00022553"/>
    </source>
</evidence>
<dbReference type="Pfam" id="PF07536">
    <property type="entry name" value="HWE_HK"/>
    <property type="match status" value="1"/>
</dbReference>
<keyword evidence="12" id="KW-1185">Reference proteome</keyword>
<dbReference type="Gene3D" id="3.30.565.10">
    <property type="entry name" value="Histidine kinase-like ATPase, C-terminal domain"/>
    <property type="match status" value="1"/>
</dbReference>
<keyword evidence="9" id="KW-0812">Transmembrane</keyword>
<dbReference type="STRING" id="938405.SAMN02927895_02862"/>
<evidence type="ECO:0000256" key="2">
    <source>
        <dbReference type="ARBA" id="ARBA00012438"/>
    </source>
</evidence>
<dbReference type="EC" id="2.7.13.3" evidence="2"/>
<keyword evidence="5" id="KW-0547">Nucleotide-binding</keyword>
<sequence length="694" mass="74060">MNGARIAAPLPKARTRQPGSSRAMGLLLPAAIALPLLVTASGAWLTWRQVWREAEQEVAHAADASAEYARRIVDGLLLRIDRANDALVGLSDAEIEAREEEVHGRLRRASATGPHGNGQRAPYIFVYDREGRVLVTGNIFPAPRGQAVEREEITTGLRGPDAPPVLIGLVQYGRVTGEPFFTVIRRREEAGNGLPEGSYDGVIAASVYTEDVSAALRRLASKPTGDVLSLIRTDGLVLARSLPIAPGVRIAEGSPLLDALRRGADRASGSGPSRLDGVNRLVAYRRVEGYPVHAAAARPHTTILRRWAMAVLPLLASGVPAALALLALALLVRRGQRDLAAANAGLERHVAARTAALSESEARFRAAVEGAPFPMMLHAEDGTVLALSRSWTGITGYAAEDLPTHAAWARRAFGPERAAARQAALAEEFASGLPADPGELEVRTRQGERRFWEFHDVPVGALPDGRRLRLSAAMDTTDRRRVEERQTLLAREVDHRAKNALAVVQAALRLTPREDAGHFAAAIEARVAALARAQGLLAETNWRGADLRDLAAGALATFLPTTGGTPDAPRAELEGPPLQLAATAVQPISLVLHELATNAVKYGALSTPGGRVRLSWRSDTTAGLLRIRWQEEGGPALSGTPGRRGFGSRILGATIRGQLGGMLEEQWPPSGILCDLALPLARAVAETPEFALAR</sequence>
<reference evidence="11 12" key="1">
    <citation type="submission" date="2016-10" db="EMBL/GenBank/DDBJ databases">
        <authorList>
            <person name="de Groot N.N."/>
        </authorList>
    </citation>
    <scope>NUCLEOTIDE SEQUENCE [LARGE SCALE GENOMIC DNA]</scope>
    <source>
        <strain evidence="11 12">CPCC 100156</strain>
    </source>
</reference>
<evidence type="ECO:0000256" key="4">
    <source>
        <dbReference type="ARBA" id="ARBA00022679"/>
    </source>
</evidence>
<evidence type="ECO:0000256" key="7">
    <source>
        <dbReference type="ARBA" id="ARBA00022840"/>
    </source>
</evidence>
<dbReference type="EMBL" id="FMZX01000002">
    <property type="protein sequence ID" value="SDC71203.1"/>
    <property type="molecule type" value="Genomic_DNA"/>
</dbReference>
<dbReference type="Proteomes" id="UP000198925">
    <property type="component" value="Unassembled WGS sequence"/>
</dbReference>